<protein>
    <recommendedName>
        <fullName evidence="8">5-demethoxyubiquinone hydroxylase, mitochondrial</fullName>
        <shortName evidence="8">DMQ hydroxylase</shortName>
        <ecNumber evidence="8">1.14.99.60</ecNumber>
    </recommendedName>
    <alternativeName>
        <fullName evidence="8">Ubiquinone biosynthesis monooxygenase COQ7</fullName>
    </alternativeName>
</protein>
<evidence type="ECO:0000256" key="3">
    <source>
        <dbReference type="ARBA" id="ARBA00022723"/>
    </source>
</evidence>
<dbReference type="Pfam" id="PF03232">
    <property type="entry name" value="COQ7"/>
    <property type="match status" value="1"/>
</dbReference>
<comment type="pathway">
    <text evidence="1 8">Cofactor biosynthesis; ubiquinone biosynthesis.</text>
</comment>
<evidence type="ECO:0000256" key="5">
    <source>
        <dbReference type="ARBA" id="ARBA00023004"/>
    </source>
</evidence>
<dbReference type="CDD" id="cd01042">
    <property type="entry name" value="DMQH"/>
    <property type="match status" value="1"/>
</dbReference>
<dbReference type="Proteomes" id="UP000249464">
    <property type="component" value="Unassembled WGS sequence"/>
</dbReference>
<dbReference type="InterPro" id="IPR009078">
    <property type="entry name" value="Ferritin-like_SF"/>
</dbReference>
<dbReference type="SUPFAM" id="SSF47240">
    <property type="entry name" value="Ferritin-like"/>
    <property type="match status" value="1"/>
</dbReference>
<sequence>MPPRTPLLCTHRALSSPASSPSFLIRHSSSSSAPSFVPFSRTSADTEIPYGEPTQASSAYLPQHPSTQPSTSTFTSTSTSTSTPDPAATTSTPSTLTDRQRHVLEQILRVDQAGELGANWIYKGQHAVLKRKRDGRVANLVQDMWDGEKKHIATFDKLITQHGVRPTALYPVWKAAGFALGAGTALLGNRAAMACTEAVETVIGEHYNSYVHRFLNGSLEVGPTSTNRVDVKPFRQLKELHLAFPNDHASIPLLKQLLLEFRDDELGHLDTAVENESQQAPAYALLSAAIATGCRLAIGISGKV</sequence>
<evidence type="ECO:0000313" key="11">
    <source>
        <dbReference type="Proteomes" id="UP000249464"/>
    </source>
</evidence>
<dbReference type="PANTHER" id="PTHR11237">
    <property type="entry name" value="COENZYME Q10 BIOSYNTHESIS PROTEIN 7"/>
    <property type="match status" value="1"/>
</dbReference>
<feature type="compositionally biased region" description="Low complexity" evidence="9">
    <location>
        <begin position="13"/>
        <end position="40"/>
    </location>
</feature>
<evidence type="ECO:0000313" key="10">
    <source>
        <dbReference type="EMBL" id="SGY69920.1"/>
    </source>
</evidence>
<comment type="subcellular location">
    <subcellularLocation>
        <location evidence="8">Mitochondrion inner membrane</location>
        <topology evidence="8">Peripheral membrane protein</topology>
        <orientation evidence="8">Matrix side</orientation>
    </subcellularLocation>
</comment>
<dbReference type="PANTHER" id="PTHR11237:SF4">
    <property type="entry name" value="5-DEMETHOXYUBIQUINONE HYDROXYLASE, MITOCHONDRIAL"/>
    <property type="match status" value="1"/>
</dbReference>
<feature type="binding site" evidence="8">
    <location>
        <position position="200"/>
    </location>
    <ligand>
        <name>Fe cation</name>
        <dbReference type="ChEBI" id="CHEBI:24875"/>
        <label>2</label>
    </ligand>
</feature>
<feature type="compositionally biased region" description="Low complexity" evidence="9">
    <location>
        <begin position="65"/>
        <end position="97"/>
    </location>
</feature>
<keyword evidence="6 8" id="KW-0503">Monooxygenase</keyword>
<evidence type="ECO:0000256" key="4">
    <source>
        <dbReference type="ARBA" id="ARBA00023002"/>
    </source>
</evidence>
<dbReference type="EC" id="1.14.99.60" evidence="8"/>
<gene>
    <name evidence="10" type="primary">BQ5605_C004g03078</name>
    <name evidence="8" type="synonym">COQ7</name>
    <name evidence="10" type="ORF">BQ5605_C004G03078</name>
</gene>
<comment type="subunit">
    <text evidence="8">Component of a multi-subunit COQ enzyme complex, composed of at least COQ3, COQ4, COQ5, COQ6, COQ7 and COQ9.</text>
</comment>
<organism evidence="10 11">
    <name type="scientific">Microbotryum silenes-dioicae</name>
    <dbReference type="NCBI Taxonomy" id="796604"/>
    <lineage>
        <taxon>Eukaryota</taxon>
        <taxon>Fungi</taxon>
        <taxon>Dikarya</taxon>
        <taxon>Basidiomycota</taxon>
        <taxon>Pucciniomycotina</taxon>
        <taxon>Microbotryomycetes</taxon>
        <taxon>Microbotryales</taxon>
        <taxon>Microbotryaceae</taxon>
        <taxon>Microbotryum</taxon>
    </lineage>
</organism>
<evidence type="ECO:0000256" key="7">
    <source>
        <dbReference type="ARBA" id="ARBA00023136"/>
    </source>
</evidence>
<evidence type="ECO:0000256" key="6">
    <source>
        <dbReference type="ARBA" id="ARBA00023033"/>
    </source>
</evidence>
<dbReference type="GO" id="GO:0006744">
    <property type="term" value="P:ubiquinone biosynthetic process"/>
    <property type="evidence" value="ECO:0007669"/>
    <property type="project" value="UniProtKB-UniRule"/>
</dbReference>
<evidence type="ECO:0000256" key="8">
    <source>
        <dbReference type="HAMAP-Rule" id="MF_03194"/>
    </source>
</evidence>
<feature type="binding site" evidence="8">
    <location>
        <position position="265"/>
    </location>
    <ligand>
        <name>Fe cation</name>
        <dbReference type="ChEBI" id="CHEBI:24875"/>
        <label>1</label>
    </ligand>
</feature>
<dbReference type="GO" id="GO:0008682">
    <property type="term" value="F:3-demethoxyubiquinol 3-hydroxylase activity"/>
    <property type="evidence" value="ECO:0007669"/>
    <property type="project" value="UniProtKB-EC"/>
</dbReference>
<keyword evidence="5 8" id="KW-0408">Iron</keyword>
<comment type="cofactor">
    <cofactor evidence="8">
        <name>Fe cation</name>
        <dbReference type="ChEBI" id="CHEBI:24875"/>
    </cofactor>
    <text evidence="8">Binds 2 iron ions per subunit.</text>
</comment>
<keyword evidence="4 8" id="KW-0560">Oxidoreductase</keyword>
<dbReference type="STRING" id="796604.A0A2X0ME86"/>
<accession>A0A2X0ME86</accession>
<proteinExistence type="inferred from homology"/>
<comment type="function">
    <text evidence="8">Catalyzes the hydroxylation of 2-polyprenyl-3-methyl-6-methoxy-1,4-benzoquinol (DMQH2) during ubiquinone biosynthesis. Has also a structural role in the COQ enzyme complex, stabilizing other COQ polypeptides.</text>
</comment>
<keyword evidence="3 8" id="KW-0479">Metal-binding</keyword>
<feature type="binding site" evidence="8">
    <location>
        <position position="148"/>
    </location>
    <ligand>
        <name>Fe cation</name>
        <dbReference type="ChEBI" id="CHEBI:24875"/>
        <label>1</label>
    </ligand>
</feature>
<keyword evidence="7 8" id="KW-0472">Membrane</keyword>
<feature type="binding site" evidence="8">
    <location>
        <position position="115"/>
    </location>
    <ligand>
        <name>Fe cation</name>
        <dbReference type="ChEBI" id="CHEBI:24875"/>
        <label>1</label>
    </ligand>
</feature>
<reference evidence="10 11" key="1">
    <citation type="submission" date="2016-11" db="EMBL/GenBank/DDBJ databases">
        <authorList>
            <person name="Jaros S."/>
            <person name="Januszkiewicz K."/>
            <person name="Wedrychowicz H."/>
        </authorList>
    </citation>
    <scope>NUCLEOTIDE SEQUENCE [LARGE SCALE GENOMIC DNA]</scope>
</reference>
<dbReference type="GO" id="GO:0016709">
    <property type="term" value="F:oxidoreductase activity, acting on paired donors, with incorporation or reduction of molecular oxygen, NAD(P)H as one donor, and incorporation of one atom of oxygen"/>
    <property type="evidence" value="ECO:0007669"/>
    <property type="project" value="UniProtKB-UniRule"/>
</dbReference>
<evidence type="ECO:0000256" key="9">
    <source>
        <dbReference type="SAM" id="MobiDB-lite"/>
    </source>
</evidence>
<evidence type="ECO:0000256" key="1">
    <source>
        <dbReference type="ARBA" id="ARBA00004749"/>
    </source>
</evidence>
<comment type="similarity">
    <text evidence="8">Belongs to the COQ7 family.</text>
</comment>
<feature type="binding site" evidence="8">
    <location>
        <position position="265"/>
    </location>
    <ligand>
        <name>Fe cation</name>
        <dbReference type="ChEBI" id="CHEBI:24875"/>
        <label>2</label>
    </ligand>
</feature>
<keyword evidence="8" id="KW-0496">Mitochondrion</keyword>
<dbReference type="GO" id="GO:0046872">
    <property type="term" value="F:metal ion binding"/>
    <property type="evidence" value="ECO:0007669"/>
    <property type="project" value="UniProtKB-KW"/>
</dbReference>
<dbReference type="InterPro" id="IPR011566">
    <property type="entry name" value="Ubq_synth_Coq7"/>
</dbReference>
<keyword evidence="8" id="KW-0999">Mitochondrion inner membrane</keyword>
<keyword evidence="11" id="KW-1185">Reference proteome</keyword>
<dbReference type="GO" id="GO:0031314">
    <property type="term" value="C:extrinsic component of mitochondrial inner membrane"/>
    <property type="evidence" value="ECO:0007669"/>
    <property type="project" value="UniProtKB-UniRule"/>
</dbReference>
<feature type="region of interest" description="Disordered" evidence="9">
    <location>
        <begin position="1"/>
        <end position="99"/>
    </location>
</feature>
<dbReference type="EMBL" id="FQNC01000046">
    <property type="protein sequence ID" value="SGY69920.1"/>
    <property type="molecule type" value="Genomic_DNA"/>
</dbReference>
<name>A0A2X0ME86_9BASI</name>
<feature type="binding site" evidence="8">
    <location>
        <position position="148"/>
    </location>
    <ligand>
        <name>Fe cation</name>
        <dbReference type="ChEBI" id="CHEBI:24875"/>
        <label>2</label>
    </ligand>
</feature>
<keyword evidence="2 8" id="KW-0831">Ubiquinone biosynthesis</keyword>
<dbReference type="HAMAP" id="MF_01658">
    <property type="entry name" value="COQ7"/>
    <property type="match status" value="1"/>
</dbReference>
<dbReference type="AlphaFoldDB" id="A0A2X0ME86"/>
<feature type="binding site" evidence="8">
    <location>
        <position position="151"/>
    </location>
    <ligand>
        <name>Fe cation</name>
        <dbReference type="ChEBI" id="CHEBI:24875"/>
        <label>1</label>
    </ligand>
</feature>
<comment type="catalytic activity">
    <reaction evidence="8">
        <text>a 5-methoxy-2-methyl-3-(all-trans-polyprenyl)benzene-1,4-diol + AH2 + O2 = a 3-demethylubiquinol + A + H2O</text>
        <dbReference type="Rhea" id="RHEA:50908"/>
        <dbReference type="Rhea" id="RHEA-COMP:10859"/>
        <dbReference type="Rhea" id="RHEA-COMP:10914"/>
        <dbReference type="ChEBI" id="CHEBI:13193"/>
        <dbReference type="ChEBI" id="CHEBI:15377"/>
        <dbReference type="ChEBI" id="CHEBI:15379"/>
        <dbReference type="ChEBI" id="CHEBI:17499"/>
        <dbReference type="ChEBI" id="CHEBI:84167"/>
        <dbReference type="ChEBI" id="CHEBI:84422"/>
        <dbReference type="EC" id="1.14.99.60"/>
    </reaction>
</comment>
<dbReference type="UniPathway" id="UPA00232"/>
<feature type="binding site" evidence="8">
    <location>
        <position position="268"/>
    </location>
    <ligand>
        <name>Fe cation</name>
        <dbReference type="ChEBI" id="CHEBI:24875"/>
        <label>2</label>
    </ligand>
</feature>
<evidence type="ECO:0000256" key="2">
    <source>
        <dbReference type="ARBA" id="ARBA00022688"/>
    </source>
</evidence>